<dbReference type="PROSITE" id="PS51669">
    <property type="entry name" value="4FE4S_MOW_BIS_MGD"/>
    <property type="match status" value="1"/>
</dbReference>
<reference evidence="10" key="1">
    <citation type="journal article" date="2019" name="Int. J. Syst. Evol. Microbiol.">
        <title>The Global Catalogue of Microorganisms (GCM) 10K type strain sequencing project: providing services to taxonomists for standard genome sequencing and annotation.</title>
        <authorList>
            <consortium name="The Broad Institute Genomics Platform"/>
            <consortium name="The Broad Institute Genome Sequencing Center for Infectious Disease"/>
            <person name="Wu L."/>
            <person name="Ma J."/>
        </authorList>
    </citation>
    <scope>NUCLEOTIDE SEQUENCE [LARGE SCALE GENOMIC DNA]</scope>
    <source>
        <strain evidence="10">KCTC 52168</strain>
    </source>
</reference>
<evidence type="ECO:0000256" key="5">
    <source>
        <dbReference type="ARBA" id="ARBA00023002"/>
    </source>
</evidence>
<dbReference type="Pfam" id="PF00384">
    <property type="entry name" value="Molybdopterin"/>
    <property type="match status" value="1"/>
</dbReference>
<evidence type="ECO:0000313" key="9">
    <source>
        <dbReference type="EMBL" id="MFC3149072.1"/>
    </source>
</evidence>
<keyword evidence="3" id="KW-0500">Molybdenum</keyword>
<dbReference type="Proteomes" id="UP001595556">
    <property type="component" value="Unassembled WGS sequence"/>
</dbReference>
<dbReference type="EMBL" id="JBHRTI010000010">
    <property type="protein sequence ID" value="MFC3149072.1"/>
    <property type="molecule type" value="Genomic_DNA"/>
</dbReference>
<dbReference type="SMART" id="SM00926">
    <property type="entry name" value="Molybdop_Fe4S4"/>
    <property type="match status" value="1"/>
</dbReference>
<dbReference type="InterPro" id="IPR006963">
    <property type="entry name" value="Mopterin_OxRdtase_4Fe-4S_dom"/>
</dbReference>
<keyword evidence="7" id="KW-0411">Iron-sulfur</keyword>
<comment type="similarity">
    <text evidence="2">Belongs to the prokaryotic molybdopterin-containing oxidoreductase family.</text>
</comment>
<dbReference type="CDD" id="cd02766">
    <property type="entry name" value="MopB_3"/>
    <property type="match status" value="1"/>
</dbReference>
<evidence type="ECO:0000256" key="6">
    <source>
        <dbReference type="ARBA" id="ARBA00023004"/>
    </source>
</evidence>
<keyword evidence="4" id="KW-0479">Metal-binding</keyword>
<dbReference type="Gene3D" id="2.40.40.20">
    <property type="match status" value="1"/>
</dbReference>
<dbReference type="Gene3D" id="3.40.228.10">
    <property type="entry name" value="Dimethylsulfoxide Reductase, domain 2"/>
    <property type="match status" value="1"/>
</dbReference>
<dbReference type="InterPro" id="IPR006656">
    <property type="entry name" value="Mopterin_OxRdtase"/>
</dbReference>
<dbReference type="CDD" id="cd02786">
    <property type="entry name" value="MopB_CT_3"/>
    <property type="match status" value="1"/>
</dbReference>
<feature type="domain" description="4Fe-4S Mo/W bis-MGD-type" evidence="8">
    <location>
        <begin position="9"/>
        <end position="70"/>
    </location>
</feature>
<dbReference type="Gene3D" id="3.40.50.740">
    <property type="match status" value="1"/>
</dbReference>
<dbReference type="InterPro" id="IPR050612">
    <property type="entry name" value="Prok_Mopterin_Oxidored"/>
</dbReference>
<dbReference type="Gene3D" id="2.20.25.90">
    <property type="entry name" value="ADC-like domains"/>
    <property type="match status" value="1"/>
</dbReference>
<dbReference type="Gene3D" id="3.30.2070.10">
    <property type="entry name" value="Formate dehydrogenase/DMSO reductase"/>
    <property type="match status" value="1"/>
</dbReference>
<dbReference type="SUPFAM" id="SSF50692">
    <property type="entry name" value="ADC-like"/>
    <property type="match status" value="1"/>
</dbReference>
<evidence type="ECO:0000313" key="10">
    <source>
        <dbReference type="Proteomes" id="UP001595556"/>
    </source>
</evidence>
<dbReference type="RefSeq" id="WP_377305549.1">
    <property type="nucleotide sequence ID" value="NZ_CP180191.1"/>
</dbReference>
<dbReference type="PANTHER" id="PTHR43742">
    <property type="entry name" value="TRIMETHYLAMINE-N-OXIDE REDUCTASE"/>
    <property type="match status" value="1"/>
</dbReference>
<sequence>MSAVSTDATEIVRAACPHDCPDTCAMHITVRHEQGKRIAIKVAGDPDHPPTGGALCTKVSRYLERTYHPDRLTQPLKRVGKKGEGRFEPVSWDTALTDIAQRLQAIAAVDPQRILPYSYAGTMGLVQGESMAARFFHKLGASFLDRTICATAGATGLNLTTGRVGIDMELTQDAKLIILWGTNAIASNLHFWTRVQEAKRRGATLIAIDPYRSLTAEKCHEHIALLPGTDGALALAMIHVLVRDNLLDHDYISKHTQGFEELKARAAQYPPRRAAELCGVSAEVIESLARRYAQTALAGEGALIRGNYGMQRARGGGNAVRAMACLPALVGAWKHPAGGLLFSTSGWFPADNNALQRPDLLAGRTPRTINMSDIGHALNGTGPYAGQLPVDAVVVYNSNPVAIAPDSGSVARGFAREDLFTVVLEHFQTDTADYADYVLPATTQLEHLDIHKAYGHHYVLANNPAIDPVGESLPNSEVFRRLAAKMGFTEPCFADSDEQIAAQAFDWSHPQMQGIDWDSLKREGWKKLANIGPAPFANGGFHTPSGKTEFASSVLAAQGLDALPDYVPPAEAMDSVLAERYPLAMISPPARNFLNSSFVNVQSLRDTEGEPHLDLHPADAAARGIAAGQRVRIFNDRGSFTAKARVTDKARQGVVVALSIWWKKLAADGRNANEVTSQALTDLGAGATFYDCLVQVEVA</sequence>
<protein>
    <submittedName>
        <fullName evidence="9">Molybdopterin-dependent oxidoreductase</fullName>
    </submittedName>
</protein>
<evidence type="ECO:0000256" key="7">
    <source>
        <dbReference type="ARBA" id="ARBA00023014"/>
    </source>
</evidence>
<dbReference type="InterPro" id="IPR006657">
    <property type="entry name" value="MoPterin_dinucl-bd_dom"/>
</dbReference>
<keyword evidence="6" id="KW-0408">Iron</keyword>
<evidence type="ECO:0000259" key="8">
    <source>
        <dbReference type="PROSITE" id="PS51669"/>
    </source>
</evidence>
<dbReference type="PANTHER" id="PTHR43742:SF6">
    <property type="entry name" value="OXIDOREDUCTASE YYAE-RELATED"/>
    <property type="match status" value="1"/>
</dbReference>
<evidence type="ECO:0000256" key="4">
    <source>
        <dbReference type="ARBA" id="ARBA00022723"/>
    </source>
</evidence>
<accession>A0ABV7H5W3</accession>
<gene>
    <name evidence="9" type="ORF">ACFOEN_15710</name>
</gene>
<comment type="caution">
    <text evidence="9">The sequence shown here is derived from an EMBL/GenBank/DDBJ whole genome shotgun (WGS) entry which is preliminary data.</text>
</comment>
<evidence type="ECO:0000256" key="2">
    <source>
        <dbReference type="ARBA" id="ARBA00010312"/>
    </source>
</evidence>
<dbReference type="SUPFAM" id="SSF53706">
    <property type="entry name" value="Formate dehydrogenase/DMSO reductase, domains 1-3"/>
    <property type="match status" value="1"/>
</dbReference>
<comment type="cofactor">
    <cofactor evidence="1">
        <name>Mo-bis(molybdopterin guanine dinucleotide)</name>
        <dbReference type="ChEBI" id="CHEBI:60539"/>
    </cofactor>
</comment>
<evidence type="ECO:0000256" key="1">
    <source>
        <dbReference type="ARBA" id="ARBA00001942"/>
    </source>
</evidence>
<dbReference type="InterPro" id="IPR037920">
    <property type="entry name" value="YoaE_C"/>
</dbReference>
<keyword evidence="10" id="KW-1185">Reference proteome</keyword>
<proteinExistence type="inferred from homology"/>
<dbReference type="Pfam" id="PF01568">
    <property type="entry name" value="Molydop_binding"/>
    <property type="match status" value="1"/>
</dbReference>
<keyword evidence="5" id="KW-0560">Oxidoreductase</keyword>
<name>A0ABV7H5W3_9BURK</name>
<dbReference type="InterPro" id="IPR009010">
    <property type="entry name" value="Asp_de-COase-like_dom_sf"/>
</dbReference>
<organism evidence="9 10">
    <name type="scientific">Piscinibacterium candidicorallinum</name>
    <dbReference type="NCBI Taxonomy" id="1793872"/>
    <lineage>
        <taxon>Bacteria</taxon>
        <taxon>Pseudomonadati</taxon>
        <taxon>Pseudomonadota</taxon>
        <taxon>Betaproteobacteria</taxon>
        <taxon>Burkholderiales</taxon>
        <taxon>Piscinibacterium</taxon>
    </lineage>
</organism>
<dbReference type="PROSITE" id="PS00490">
    <property type="entry name" value="MOLYBDOPTERIN_PROK_2"/>
    <property type="match status" value="1"/>
</dbReference>
<evidence type="ECO:0000256" key="3">
    <source>
        <dbReference type="ARBA" id="ARBA00022505"/>
    </source>
</evidence>
<dbReference type="InterPro" id="IPR006655">
    <property type="entry name" value="Mopterin_OxRdtase_prok_CS"/>
</dbReference>
<dbReference type="Pfam" id="PF04879">
    <property type="entry name" value="Molybdop_Fe4S4"/>
    <property type="match status" value="1"/>
</dbReference>